<dbReference type="AlphaFoldDB" id="A0A1S1Z276"/>
<gene>
    <name evidence="1" type="ORF">NH26_14010</name>
</gene>
<protein>
    <submittedName>
        <fullName evidence="1">Uncharacterized protein</fullName>
    </submittedName>
</protein>
<keyword evidence="2" id="KW-1185">Reference proteome</keyword>
<accession>A0A1S1Z276</accession>
<organism evidence="1 2">
    <name type="scientific">Flammeovirga pacifica</name>
    <dbReference type="NCBI Taxonomy" id="915059"/>
    <lineage>
        <taxon>Bacteria</taxon>
        <taxon>Pseudomonadati</taxon>
        <taxon>Bacteroidota</taxon>
        <taxon>Cytophagia</taxon>
        <taxon>Cytophagales</taxon>
        <taxon>Flammeovirgaceae</taxon>
        <taxon>Flammeovirga</taxon>
    </lineage>
</organism>
<sequence length="165" mass="19505">MQTLQQFRTYFNTFLKHPEINAVFVGSIDGFLDKIETISRKNCPLLFVNYPYRQGIEMNTAESEHENLSITIGLYNTPLMNKKSDETKFNEIFEQLHPVISDVKAKIRHDFQEEEELFEVGHWMSKKIKGPNESYPITKKRMVGWSLEIELGFEERHPYNSTLWQ</sequence>
<proteinExistence type="predicted"/>
<dbReference type="EMBL" id="JRYR02000001">
    <property type="protein sequence ID" value="OHX67379.1"/>
    <property type="molecule type" value="Genomic_DNA"/>
</dbReference>
<evidence type="ECO:0000313" key="2">
    <source>
        <dbReference type="Proteomes" id="UP000179797"/>
    </source>
</evidence>
<dbReference type="RefSeq" id="WP_044229008.1">
    <property type="nucleotide sequence ID" value="NZ_JRYR02000001.1"/>
</dbReference>
<evidence type="ECO:0000313" key="1">
    <source>
        <dbReference type="EMBL" id="OHX67379.1"/>
    </source>
</evidence>
<reference evidence="1 2" key="1">
    <citation type="journal article" date="2012" name="Int. J. Syst. Evol. Microbiol.">
        <title>Flammeovirga pacifica sp. nov., isolated from deep-sea sediment.</title>
        <authorList>
            <person name="Xu H."/>
            <person name="Fu Y."/>
            <person name="Yang N."/>
            <person name="Ding Z."/>
            <person name="Lai Q."/>
            <person name="Zeng R."/>
        </authorList>
    </citation>
    <scope>NUCLEOTIDE SEQUENCE [LARGE SCALE GENOMIC DNA]</scope>
    <source>
        <strain evidence="2">DSM 24597 / LMG 26175 / WPAGA1</strain>
    </source>
</reference>
<comment type="caution">
    <text evidence="1">The sequence shown here is derived from an EMBL/GenBank/DDBJ whole genome shotgun (WGS) entry which is preliminary data.</text>
</comment>
<dbReference type="Proteomes" id="UP000179797">
    <property type="component" value="Unassembled WGS sequence"/>
</dbReference>
<name>A0A1S1Z276_FLAPC</name>
<dbReference type="STRING" id="915059.NH26_14010"/>